<reference evidence="3 4" key="1">
    <citation type="journal article" date="2013" name="Curr. Biol.">
        <title>The Genome of the Foraminiferan Reticulomyxa filosa.</title>
        <authorList>
            <person name="Glockner G."/>
            <person name="Hulsmann N."/>
            <person name="Schleicher M."/>
            <person name="Noegel A.A."/>
            <person name="Eichinger L."/>
            <person name="Gallinger C."/>
            <person name="Pawlowski J."/>
            <person name="Sierra R."/>
            <person name="Euteneuer U."/>
            <person name="Pillet L."/>
            <person name="Moustafa A."/>
            <person name="Platzer M."/>
            <person name="Groth M."/>
            <person name="Szafranski K."/>
            <person name="Schliwa M."/>
        </authorList>
    </citation>
    <scope>NUCLEOTIDE SEQUENCE [LARGE SCALE GENOMIC DNA]</scope>
</reference>
<name>X6LCR0_RETFI</name>
<evidence type="ECO:0000256" key="2">
    <source>
        <dbReference type="SAM" id="Phobius"/>
    </source>
</evidence>
<keyword evidence="4" id="KW-1185">Reference proteome</keyword>
<evidence type="ECO:0000313" key="4">
    <source>
        <dbReference type="Proteomes" id="UP000023152"/>
    </source>
</evidence>
<feature type="transmembrane region" description="Helical" evidence="2">
    <location>
        <begin position="14"/>
        <end position="38"/>
    </location>
</feature>
<feature type="region of interest" description="Disordered" evidence="1">
    <location>
        <begin position="140"/>
        <end position="162"/>
    </location>
</feature>
<sequence>MHDTKTKPTRNQSILLYFVGVSCVLLFVTNVLAVTLFVSSKDSLKQNVFVIEGVIAGMYKRQKSWEYEKYFDITTNFISPDPSDGRPRVSFPGATILPSLDERVELGYLLLDENKTVGIEVGVQRGAIQNSFFFLMDNKTKQKRREERSEKTTQKKGDYKKK</sequence>
<evidence type="ECO:0000256" key="1">
    <source>
        <dbReference type="SAM" id="MobiDB-lite"/>
    </source>
</evidence>
<protein>
    <submittedName>
        <fullName evidence="3">Uncharacterized protein</fullName>
    </submittedName>
</protein>
<proteinExistence type="predicted"/>
<organism evidence="3 4">
    <name type="scientific">Reticulomyxa filosa</name>
    <dbReference type="NCBI Taxonomy" id="46433"/>
    <lineage>
        <taxon>Eukaryota</taxon>
        <taxon>Sar</taxon>
        <taxon>Rhizaria</taxon>
        <taxon>Retaria</taxon>
        <taxon>Foraminifera</taxon>
        <taxon>Monothalamids</taxon>
        <taxon>Reticulomyxidae</taxon>
        <taxon>Reticulomyxa</taxon>
    </lineage>
</organism>
<dbReference type="AlphaFoldDB" id="X6LCR0"/>
<dbReference type="EMBL" id="ASPP01046445">
    <property type="protein sequence ID" value="ETN98534.1"/>
    <property type="molecule type" value="Genomic_DNA"/>
</dbReference>
<gene>
    <name evidence="3" type="ORF">RFI_38958</name>
</gene>
<comment type="caution">
    <text evidence="3">The sequence shown here is derived from an EMBL/GenBank/DDBJ whole genome shotgun (WGS) entry which is preliminary data.</text>
</comment>
<keyword evidence="2" id="KW-1133">Transmembrane helix</keyword>
<evidence type="ECO:0000313" key="3">
    <source>
        <dbReference type="EMBL" id="ETN98534.1"/>
    </source>
</evidence>
<keyword evidence="2" id="KW-0812">Transmembrane</keyword>
<dbReference type="PROSITE" id="PS51257">
    <property type="entry name" value="PROKAR_LIPOPROTEIN"/>
    <property type="match status" value="1"/>
</dbReference>
<accession>X6LCR0</accession>
<dbReference type="Proteomes" id="UP000023152">
    <property type="component" value="Unassembled WGS sequence"/>
</dbReference>
<keyword evidence="2" id="KW-0472">Membrane</keyword>